<dbReference type="AlphaFoldDB" id="R7VK65"/>
<accession>R7VK65</accession>
<sequence>MDSAPISHANIGISVLPSDQAVHLSPTNGSTNGHYTLTGTIKRGNKSNQIVEVKLTQAEMDAMNKSTMTMNEDDGGKCGIRKGPHIVLWTLIFCPLSFLSSIAVCFYVGTMCWYNIYLYLSEERSIWHRMFLCPLLILFYPVLLISTLLPLALFAACKQVSWNLLSWLTEIRDYDKGFYGWLCNRLGLPECAPYEVVIIDDSNVLSDNMTQSNA</sequence>
<dbReference type="EnsemblMetazoa" id="CapteT146838">
    <property type="protein sequence ID" value="CapteP146838"/>
    <property type="gene ID" value="CapteG146838"/>
</dbReference>
<gene>
    <name evidence="2" type="ORF">CAPTEDRAFT_146838</name>
</gene>
<dbReference type="InterPro" id="IPR029386">
    <property type="entry name" value="TMEM169"/>
</dbReference>
<evidence type="ECO:0000313" key="3">
    <source>
        <dbReference type="EnsemblMetazoa" id="CapteP146838"/>
    </source>
</evidence>
<feature type="transmembrane region" description="Helical" evidence="1">
    <location>
        <begin position="86"/>
        <end position="109"/>
    </location>
</feature>
<dbReference type="HOGENOM" id="CLU_082140_0_0_1"/>
<keyword evidence="1" id="KW-1133">Transmembrane helix</keyword>
<evidence type="ECO:0000313" key="2">
    <source>
        <dbReference type="EMBL" id="ELU17076.1"/>
    </source>
</evidence>
<reference evidence="3" key="3">
    <citation type="submission" date="2015-06" db="UniProtKB">
        <authorList>
            <consortium name="EnsemblMetazoa"/>
        </authorList>
    </citation>
    <scope>IDENTIFICATION</scope>
</reference>
<dbReference type="OrthoDB" id="10066407at2759"/>
<dbReference type="EMBL" id="AMQN01036116">
    <property type="status" value="NOT_ANNOTATED_CDS"/>
    <property type="molecule type" value="Genomic_DNA"/>
</dbReference>
<keyword evidence="1" id="KW-0812">Transmembrane</keyword>
<evidence type="ECO:0000313" key="4">
    <source>
        <dbReference type="Proteomes" id="UP000014760"/>
    </source>
</evidence>
<dbReference type="Pfam" id="PF15052">
    <property type="entry name" value="TMEM169"/>
    <property type="match status" value="1"/>
</dbReference>
<dbReference type="Proteomes" id="UP000014760">
    <property type="component" value="Unassembled WGS sequence"/>
</dbReference>
<feature type="transmembrane region" description="Helical" evidence="1">
    <location>
        <begin position="129"/>
        <end position="156"/>
    </location>
</feature>
<dbReference type="PANTHER" id="PTHR31777">
    <property type="entry name" value="TRANSMEMBRANE PROTEIN 169"/>
    <property type="match status" value="1"/>
</dbReference>
<protein>
    <recommendedName>
        <fullName evidence="5">Transmembrane protein 169</fullName>
    </recommendedName>
</protein>
<name>R7VK65_CAPTE</name>
<dbReference type="EMBL" id="KB292713">
    <property type="protein sequence ID" value="ELU17076.1"/>
    <property type="molecule type" value="Genomic_DNA"/>
</dbReference>
<keyword evidence="4" id="KW-1185">Reference proteome</keyword>
<keyword evidence="1" id="KW-0472">Membrane</keyword>
<reference evidence="2 4" key="2">
    <citation type="journal article" date="2013" name="Nature">
        <title>Insights into bilaterian evolution from three spiralian genomes.</title>
        <authorList>
            <person name="Simakov O."/>
            <person name="Marletaz F."/>
            <person name="Cho S.J."/>
            <person name="Edsinger-Gonzales E."/>
            <person name="Havlak P."/>
            <person name="Hellsten U."/>
            <person name="Kuo D.H."/>
            <person name="Larsson T."/>
            <person name="Lv J."/>
            <person name="Arendt D."/>
            <person name="Savage R."/>
            <person name="Osoegawa K."/>
            <person name="de Jong P."/>
            <person name="Grimwood J."/>
            <person name="Chapman J.A."/>
            <person name="Shapiro H."/>
            <person name="Aerts A."/>
            <person name="Otillar R.P."/>
            <person name="Terry A.Y."/>
            <person name="Boore J.L."/>
            <person name="Grigoriev I.V."/>
            <person name="Lindberg D.R."/>
            <person name="Seaver E.C."/>
            <person name="Weisblat D.A."/>
            <person name="Putnam N.H."/>
            <person name="Rokhsar D.S."/>
        </authorList>
    </citation>
    <scope>NUCLEOTIDE SEQUENCE</scope>
    <source>
        <strain evidence="2 4">I ESC-2004</strain>
    </source>
</reference>
<organism evidence="2">
    <name type="scientific">Capitella teleta</name>
    <name type="common">Polychaete worm</name>
    <dbReference type="NCBI Taxonomy" id="283909"/>
    <lineage>
        <taxon>Eukaryota</taxon>
        <taxon>Metazoa</taxon>
        <taxon>Spiralia</taxon>
        <taxon>Lophotrochozoa</taxon>
        <taxon>Annelida</taxon>
        <taxon>Polychaeta</taxon>
        <taxon>Sedentaria</taxon>
        <taxon>Scolecida</taxon>
        <taxon>Capitellidae</taxon>
        <taxon>Capitella</taxon>
    </lineage>
</organism>
<proteinExistence type="predicted"/>
<dbReference type="OMA" id="WSVLCMP"/>
<evidence type="ECO:0008006" key="5">
    <source>
        <dbReference type="Google" id="ProtNLM"/>
    </source>
</evidence>
<dbReference type="PANTHER" id="PTHR31777:SF0">
    <property type="entry name" value="TRANSMEMBRANE PROTEIN 169"/>
    <property type="match status" value="1"/>
</dbReference>
<evidence type="ECO:0000256" key="1">
    <source>
        <dbReference type="SAM" id="Phobius"/>
    </source>
</evidence>
<reference evidence="4" key="1">
    <citation type="submission" date="2012-12" db="EMBL/GenBank/DDBJ databases">
        <authorList>
            <person name="Hellsten U."/>
            <person name="Grimwood J."/>
            <person name="Chapman J.A."/>
            <person name="Shapiro H."/>
            <person name="Aerts A."/>
            <person name="Otillar R.P."/>
            <person name="Terry A.Y."/>
            <person name="Boore J.L."/>
            <person name="Simakov O."/>
            <person name="Marletaz F."/>
            <person name="Cho S.-J."/>
            <person name="Edsinger-Gonzales E."/>
            <person name="Havlak P."/>
            <person name="Kuo D.-H."/>
            <person name="Larsson T."/>
            <person name="Lv J."/>
            <person name="Arendt D."/>
            <person name="Savage R."/>
            <person name="Osoegawa K."/>
            <person name="de Jong P."/>
            <person name="Lindberg D.R."/>
            <person name="Seaver E.C."/>
            <person name="Weisblat D.A."/>
            <person name="Putnam N.H."/>
            <person name="Grigoriev I.V."/>
            <person name="Rokhsar D.S."/>
        </authorList>
    </citation>
    <scope>NUCLEOTIDE SEQUENCE</scope>
    <source>
        <strain evidence="4">I ESC-2004</strain>
    </source>
</reference>